<evidence type="ECO:0000259" key="4">
    <source>
        <dbReference type="PROSITE" id="PS50104"/>
    </source>
</evidence>
<dbReference type="PRINTS" id="PR00320">
    <property type="entry name" value="GPROTEINBRPT"/>
</dbReference>
<keyword evidence="3" id="KW-0677">Repeat</keyword>
<evidence type="ECO:0000256" key="2">
    <source>
        <dbReference type="ARBA" id="ARBA00022703"/>
    </source>
</evidence>
<feature type="domain" description="TIR" evidence="4">
    <location>
        <begin position="1"/>
        <end position="132"/>
    </location>
</feature>
<dbReference type="InterPro" id="IPR036388">
    <property type="entry name" value="WH-like_DNA-bd_sf"/>
</dbReference>
<dbReference type="InterPro" id="IPR015943">
    <property type="entry name" value="WD40/YVTN_repeat-like_dom_sf"/>
</dbReference>
<dbReference type="Pfam" id="PF21296">
    <property type="entry name" value="WHD_APAF1"/>
    <property type="match status" value="1"/>
</dbReference>
<dbReference type="EMBL" id="JARFPK010000058">
    <property type="protein sequence ID" value="MDF0591722.1"/>
    <property type="molecule type" value="Genomic_DNA"/>
</dbReference>
<dbReference type="PANTHER" id="PTHR22845:SF5">
    <property type="entry name" value="APOPTOTIC PROTEASE-ACTIVATING FACTOR 1"/>
    <property type="match status" value="1"/>
</dbReference>
<dbReference type="Pfam" id="PF00400">
    <property type="entry name" value="WD40"/>
    <property type="match status" value="4"/>
</dbReference>
<evidence type="ECO:0000256" key="1">
    <source>
        <dbReference type="ARBA" id="ARBA00022574"/>
    </source>
</evidence>
<keyword evidence="2" id="KW-0053">Apoptosis</keyword>
<name>A0ABT5XAM7_9EURY</name>
<evidence type="ECO:0000256" key="3">
    <source>
        <dbReference type="ARBA" id="ARBA00022737"/>
    </source>
</evidence>
<organism evidence="5 6">
    <name type="scientific">Candidatus Methanocrinis natronophilus</name>
    <dbReference type="NCBI Taxonomy" id="3033396"/>
    <lineage>
        <taxon>Archaea</taxon>
        <taxon>Methanobacteriati</taxon>
        <taxon>Methanobacteriota</taxon>
        <taxon>Stenosarchaea group</taxon>
        <taxon>Methanomicrobia</taxon>
        <taxon>Methanotrichales</taxon>
        <taxon>Methanotrichaceae</taxon>
        <taxon>Methanocrinis</taxon>
    </lineage>
</organism>
<dbReference type="Proteomes" id="UP001220010">
    <property type="component" value="Unassembled WGS sequence"/>
</dbReference>
<gene>
    <name evidence="5" type="ORF">P0O15_11190</name>
</gene>
<dbReference type="InterPro" id="IPR000157">
    <property type="entry name" value="TIR_dom"/>
</dbReference>
<dbReference type="RefSeq" id="WP_316967448.1">
    <property type="nucleotide sequence ID" value="NZ_JARFPK010000058.1"/>
</dbReference>
<dbReference type="InterPro" id="IPR048975">
    <property type="entry name" value="WHD_APAF1"/>
</dbReference>
<dbReference type="SUPFAM" id="SSF52200">
    <property type="entry name" value="Toll/Interleukin receptor TIR domain"/>
    <property type="match status" value="1"/>
</dbReference>
<dbReference type="InterPro" id="IPR035897">
    <property type="entry name" value="Toll_tir_struct_dom_sf"/>
</dbReference>
<dbReference type="InterPro" id="IPR019775">
    <property type="entry name" value="WD40_repeat_CS"/>
</dbReference>
<evidence type="ECO:0000313" key="5">
    <source>
        <dbReference type="EMBL" id="MDF0591722.1"/>
    </source>
</evidence>
<keyword evidence="1" id="KW-0853">WD repeat</keyword>
<keyword evidence="6" id="KW-1185">Reference proteome</keyword>
<sequence length="859" mass="95063">MKDFFISYTKADKEWAEWIAWHLEERGYSTVIQVWDFRPGSNFVLEMDKASRETERTIAVLSTNYLEALYTQPEWAAAFKKDPKGEKGALLPVRVRECKPEGLLGPIVYIDLFGLDEETAREELLVKVKHERPRPKEAPDFPGIKSHSIPKPERFPGKIGRLVNVPEPPPNFLPRDEEMKGIKELVLSGDKKTTGITGVSKKVGVQGMGGIGKSVLAAAVAQDQDVRLAFPDGIFWLSIGRDIREADLLKIQSKLAETLGDGSIFESLNEGREKLRELLAEKTCLLILDDVWIARDAGAFDSLGPDCRMLITTRNVDAITDLGGVEYALGLLDEPKARKLLADWAGLAVDSLPPEADEIVQECGRLPLALAMTGAMLRGKPDRWRNVLHKLQKADLDKIKRDFPHYPYHDLLKAIQVSVDDLDPDLQARYLDFAVFPEDTPIPESVLQTFWEPEGLDEDESQDAVDLFVARSLARRSDDGRLSLHDLQFDYVRKQAGDLKALHDRLLESYSGKYLNNKRSPNAWAFGPNDGYFFQHLVRHLKEAGREDELRALLFDFNWMRAKLAATDVPSLLADYDLLPEDSDAGLVRDAILLSSHVISVDKAQLASQILGRLMAHPSPLIQALIDGAREKGDEPWIRPLTASLMPPGTPLLRTLKGHAGWVRAVAVSPDGRRAVSGSGDSTLKVWDLERGEEIRTLKGHAGWVRAVAVSPDGRRAVSGSYDNTLKVWDLERGEEIRTLKGHAYSVNAVAVSPDGRRAVSGSGDKTLKVWDLERGEEIRTLKGHAGWVNAVAVSPDGRRAVSGSYDNTLKVWDLERGVVVAAFTGDGSILCCAVGPDGVTIVAGESSGRVHLLRLENV</sequence>
<dbReference type="CDD" id="cd00200">
    <property type="entry name" value="WD40"/>
    <property type="match status" value="1"/>
</dbReference>
<dbReference type="Gene3D" id="1.10.8.430">
    <property type="entry name" value="Helical domain of apoptotic protease-activating factors"/>
    <property type="match status" value="1"/>
</dbReference>
<protein>
    <submittedName>
        <fullName evidence="5">TIR domain-containing protein</fullName>
    </submittedName>
</protein>
<dbReference type="InterPro" id="IPR027417">
    <property type="entry name" value="P-loop_NTPase"/>
</dbReference>
<dbReference type="SMART" id="SM00255">
    <property type="entry name" value="TIR"/>
    <property type="match status" value="1"/>
</dbReference>
<accession>A0ABT5XAM7</accession>
<dbReference type="SMART" id="SM00320">
    <property type="entry name" value="WD40"/>
    <property type="match status" value="5"/>
</dbReference>
<dbReference type="Pfam" id="PF13676">
    <property type="entry name" value="TIR_2"/>
    <property type="match status" value="1"/>
</dbReference>
<dbReference type="SUPFAM" id="SSF52540">
    <property type="entry name" value="P-loop containing nucleoside triphosphate hydrolases"/>
    <property type="match status" value="1"/>
</dbReference>
<dbReference type="InterPro" id="IPR042197">
    <property type="entry name" value="Apaf_helical"/>
</dbReference>
<dbReference type="Gene3D" id="3.40.50.10140">
    <property type="entry name" value="Toll/interleukin-1 receptor homology (TIR) domain"/>
    <property type="match status" value="1"/>
</dbReference>
<dbReference type="PANTHER" id="PTHR22845">
    <property type="entry name" value="APOPTOTIC PROTEASE-ACTIVATING FACTOR 1"/>
    <property type="match status" value="1"/>
</dbReference>
<dbReference type="Gene3D" id="3.40.50.300">
    <property type="entry name" value="P-loop containing nucleotide triphosphate hydrolases"/>
    <property type="match status" value="1"/>
</dbReference>
<dbReference type="PROSITE" id="PS50294">
    <property type="entry name" value="WD_REPEATS_REGION"/>
    <property type="match status" value="4"/>
</dbReference>
<dbReference type="Gene3D" id="1.10.10.10">
    <property type="entry name" value="Winged helix-like DNA-binding domain superfamily/Winged helix DNA-binding domain"/>
    <property type="match status" value="1"/>
</dbReference>
<evidence type="ECO:0000313" key="6">
    <source>
        <dbReference type="Proteomes" id="UP001220010"/>
    </source>
</evidence>
<dbReference type="Pfam" id="PF00931">
    <property type="entry name" value="NB-ARC"/>
    <property type="match status" value="1"/>
</dbReference>
<dbReference type="PROSITE" id="PS50082">
    <property type="entry name" value="WD_REPEATS_2"/>
    <property type="match status" value="4"/>
</dbReference>
<dbReference type="PROSITE" id="PS00678">
    <property type="entry name" value="WD_REPEATS_1"/>
    <property type="match status" value="4"/>
</dbReference>
<dbReference type="PROSITE" id="PS50104">
    <property type="entry name" value="TIR"/>
    <property type="match status" value="1"/>
</dbReference>
<dbReference type="InterPro" id="IPR001680">
    <property type="entry name" value="WD40_rpt"/>
</dbReference>
<proteinExistence type="predicted"/>
<reference evidence="5 6" key="1">
    <citation type="submission" date="2023-03" db="EMBL/GenBank/DDBJ databases">
        <title>WGS of Methanotrichaceae archaeon Mx.</title>
        <authorList>
            <person name="Sorokin D.Y."/>
            <person name="Merkel A.Y."/>
        </authorList>
    </citation>
    <scope>NUCLEOTIDE SEQUENCE [LARGE SCALE GENOMIC DNA]</scope>
    <source>
        <strain evidence="5 6">Mx</strain>
    </source>
</reference>
<dbReference type="PRINTS" id="PR00364">
    <property type="entry name" value="DISEASERSIST"/>
</dbReference>
<dbReference type="Gene3D" id="2.130.10.10">
    <property type="entry name" value="YVTN repeat-like/Quinoprotein amine dehydrogenase"/>
    <property type="match status" value="2"/>
</dbReference>
<dbReference type="InterPro" id="IPR041452">
    <property type="entry name" value="APAF1_C"/>
</dbReference>
<dbReference type="InterPro" id="IPR036322">
    <property type="entry name" value="WD40_repeat_dom_sf"/>
</dbReference>
<comment type="caution">
    <text evidence="5">The sequence shown here is derived from an EMBL/GenBank/DDBJ whole genome shotgun (WGS) entry which is preliminary data.</text>
</comment>
<dbReference type="InterPro" id="IPR002182">
    <property type="entry name" value="NB-ARC"/>
</dbReference>
<dbReference type="InterPro" id="IPR020472">
    <property type="entry name" value="WD40_PAC1"/>
</dbReference>
<dbReference type="Gene3D" id="1.25.40.370">
    <property type="match status" value="1"/>
</dbReference>
<dbReference type="Pfam" id="PF17908">
    <property type="entry name" value="APAF1_C"/>
    <property type="match status" value="1"/>
</dbReference>
<dbReference type="SUPFAM" id="SSF50978">
    <property type="entry name" value="WD40 repeat-like"/>
    <property type="match status" value="1"/>
</dbReference>